<keyword evidence="11" id="KW-1185">Reference proteome</keyword>
<organism evidence="10 11">
    <name type="scientific">Herbaspirillum lusitanum</name>
    <dbReference type="NCBI Taxonomy" id="213312"/>
    <lineage>
        <taxon>Bacteria</taxon>
        <taxon>Pseudomonadati</taxon>
        <taxon>Pseudomonadota</taxon>
        <taxon>Betaproteobacteria</taxon>
        <taxon>Burkholderiales</taxon>
        <taxon>Oxalobacteraceae</taxon>
        <taxon>Herbaspirillum</taxon>
    </lineage>
</organism>
<name>A0ABW9A4R0_9BURK</name>
<evidence type="ECO:0000313" key="11">
    <source>
        <dbReference type="Proteomes" id="UP001629246"/>
    </source>
</evidence>
<evidence type="ECO:0000256" key="4">
    <source>
        <dbReference type="ARBA" id="ARBA00022519"/>
    </source>
</evidence>
<dbReference type="Pfam" id="PF05957">
    <property type="entry name" value="DUF883"/>
    <property type="match status" value="1"/>
</dbReference>
<evidence type="ECO:0000259" key="9">
    <source>
        <dbReference type="Pfam" id="PF19029"/>
    </source>
</evidence>
<evidence type="ECO:0000256" key="1">
    <source>
        <dbReference type="ARBA" id="ARBA00004377"/>
    </source>
</evidence>
<dbReference type="PANTHER" id="PTHR35893:SF3">
    <property type="entry name" value="INNER MEMBRANE PROTEIN"/>
    <property type="match status" value="1"/>
</dbReference>
<comment type="subcellular location">
    <subcellularLocation>
        <location evidence="1">Cell inner membrane</location>
        <topology evidence="1">Single-pass membrane protein</topology>
    </subcellularLocation>
</comment>
<evidence type="ECO:0000256" key="2">
    <source>
        <dbReference type="ARBA" id="ARBA00010423"/>
    </source>
</evidence>
<dbReference type="InterPro" id="IPR043605">
    <property type="entry name" value="DUF883_C"/>
</dbReference>
<evidence type="ECO:0000256" key="7">
    <source>
        <dbReference type="ARBA" id="ARBA00023136"/>
    </source>
</evidence>
<dbReference type="EMBL" id="JAQQFM010000001">
    <property type="protein sequence ID" value="MFL9923234.1"/>
    <property type="molecule type" value="Genomic_DNA"/>
</dbReference>
<evidence type="ECO:0000256" key="3">
    <source>
        <dbReference type="ARBA" id="ARBA00022475"/>
    </source>
</evidence>
<evidence type="ECO:0000313" key="10">
    <source>
        <dbReference type="EMBL" id="MFL9923234.1"/>
    </source>
</evidence>
<comment type="caution">
    <text evidence="10">The sequence shown here is derived from an EMBL/GenBank/DDBJ whole genome shotgun (WGS) entry which is preliminary data.</text>
</comment>
<keyword evidence="6" id="KW-1133">Transmembrane helix</keyword>
<sequence length="106" mass="11456">MRANQQFKTVRSDVQALLKESQDLFVEAAAASGKTAEDLRAKGQEILDQAMDKAQQAQSLVLDTGREIVATTDDYVQSNPWRAIAISTGIGVLVGLVVSRCGEPQH</sequence>
<dbReference type="InterPro" id="IPR010279">
    <property type="entry name" value="YqjD/ElaB"/>
</dbReference>
<dbReference type="PANTHER" id="PTHR35893">
    <property type="entry name" value="INNER MEMBRANE PROTEIN-RELATED"/>
    <property type="match status" value="1"/>
</dbReference>
<evidence type="ECO:0000256" key="6">
    <source>
        <dbReference type="ARBA" id="ARBA00022989"/>
    </source>
</evidence>
<evidence type="ECO:0000259" key="8">
    <source>
        <dbReference type="Pfam" id="PF05957"/>
    </source>
</evidence>
<keyword evidence="3" id="KW-1003">Cell membrane</keyword>
<comment type="similarity">
    <text evidence="2">Belongs to the ElaB/YgaM/YqjD family.</text>
</comment>
<evidence type="ECO:0000256" key="5">
    <source>
        <dbReference type="ARBA" id="ARBA00022692"/>
    </source>
</evidence>
<dbReference type="Proteomes" id="UP001629246">
    <property type="component" value="Unassembled WGS sequence"/>
</dbReference>
<dbReference type="InterPro" id="IPR043604">
    <property type="entry name" value="DUF883_N"/>
</dbReference>
<reference evidence="10 11" key="1">
    <citation type="journal article" date="2024" name="Chem. Sci.">
        <title>Discovery of megapolipeptins by genome mining of a Burkholderiales bacteria collection.</title>
        <authorList>
            <person name="Paulo B.S."/>
            <person name="Recchia M.J.J."/>
            <person name="Lee S."/>
            <person name="Fergusson C.H."/>
            <person name="Romanowski S.B."/>
            <person name="Hernandez A."/>
            <person name="Krull N."/>
            <person name="Liu D.Y."/>
            <person name="Cavanagh H."/>
            <person name="Bos A."/>
            <person name="Gray C.A."/>
            <person name="Murphy B.T."/>
            <person name="Linington R.G."/>
            <person name="Eustaquio A.S."/>
        </authorList>
    </citation>
    <scope>NUCLEOTIDE SEQUENCE [LARGE SCALE GENOMIC DNA]</scope>
    <source>
        <strain evidence="10 11">RL21-008-BIB-A</strain>
    </source>
</reference>
<proteinExistence type="inferred from homology"/>
<accession>A0ABW9A4R0</accession>
<keyword evidence="4" id="KW-0997">Cell inner membrane</keyword>
<feature type="domain" description="DUF883" evidence="9">
    <location>
        <begin position="72"/>
        <end position="100"/>
    </location>
</feature>
<protein>
    <submittedName>
        <fullName evidence="10">DUF883 family protein</fullName>
    </submittedName>
</protein>
<keyword evidence="5" id="KW-0812">Transmembrane</keyword>
<dbReference type="RefSeq" id="WP_408154641.1">
    <property type="nucleotide sequence ID" value="NZ_JAQQFM010000001.1"/>
</dbReference>
<feature type="domain" description="DUF883" evidence="8">
    <location>
        <begin position="10"/>
        <end position="58"/>
    </location>
</feature>
<gene>
    <name evidence="10" type="ORF">PQR62_03080</name>
</gene>
<keyword evidence="7" id="KW-0472">Membrane</keyword>
<dbReference type="Pfam" id="PF19029">
    <property type="entry name" value="DUF883_C"/>
    <property type="match status" value="1"/>
</dbReference>